<feature type="compositionally biased region" description="Low complexity" evidence="1">
    <location>
        <begin position="72"/>
        <end position="88"/>
    </location>
</feature>
<protein>
    <submittedName>
        <fullName evidence="3">DUF5132 domain-containing protein</fullName>
    </submittedName>
</protein>
<evidence type="ECO:0000256" key="1">
    <source>
        <dbReference type="SAM" id="MobiDB-lite"/>
    </source>
</evidence>
<dbReference type="InterPro" id="IPR033456">
    <property type="entry name" value="DUF5132"/>
</dbReference>
<dbReference type="AlphaFoldDB" id="A0A4Y9SR28"/>
<evidence type="ECO:0000256" key="2">
    <source>
        <dbReference type="SAM" id="Phobius"/>
    </source>
</evidence>
<keyword evidence="2" id="KW-1133">Transmembrane helix</keyword>
<reference evidence="3 4" key="1">
    <citation type="submission" date="2019-03" db="EMBL/GenBank/DDBJ databases">
        <title>Draft genome of Massilia hortus sp. nov., a novel bacterial species of the Oxalobacteraceae family.</title>
        <authorList>
            <person name="Peta V."/>
            <person name="Raths R."/>
            <person name="Bucking H."/>
        </authorList>
    </citation>
    <scope>NUCLEOTIDE SEQUENCE [LARGE SCALE GENOMIC DNA]</scope>
    <source>
        <strain evidence="3 4">ONC3</strain>
    </source>
</reference>
<keyword evidence="2" id="KW-0812">Transmembrane</keyword>
<gene>
    <name evidence="3" type="ORF">E4O92_22490</name>
</gene>
<name>A0A4Y9SR28_9BURK</name>
<comment type="caution">
    <text evidence="3">The sequence shown here is derived from an EMBL/GenBank/DDBJ whole genome shotgun (WGS) entry which is preliminary data.</text>
</comment>
<organism evidence="3 4">
    <name type="scientific">Massilia horti</name>
    <dbReference type="NCBI Taxonomy" id="2562153"/>
    <lineage>
        <taxon>Bacteria</taxon>
        <taxon>Pseudomonadati</taxon>
        <taxon>Pseudomonadota</taxon>
        <taxon>Betaproteobacteria</taxon>
        <taxon>Burkholderiales</taxon>
        <taxon>Oxalobacteraceae</taxon>
        <taxon>Telluria group</taxon>
        <taxon>Massilia</taxon>
    </lineage>
</organism>
<dbReference type="OrthoDB" id="465439at2"/>
<accession>A0A4Y9SR28</accession>
<feature type="transmembrane region" description="Helical" evidence="2">
    <location>
        <begin position="12"/>
        <end position="32"/>
    </location>
</feature>
<keyword evidence="2" id="KW-0472">Membrane</keyword>
<dbReference type="Proteomes" id="UP000297258">
    <property type="component" value="Unassembled WGS sequence"/>
</dbReference>
<proteinExistence type="predicted"/>
<dbReference type="RefSeq" id="WP_135191883.1">
    <property type="nucleotide sequence ID" value="NZ_SPUM01000144.1"/>
</dbReference>
<dbReference type="Pfam" id="PF17195">
    <property type="entry name" value="DUF5132"/>
    <property type="match status" value="1"/>
</dbReference>
<keyword evidence="4" id="KW-1185">Reference proteome</keyword>
<dbReference type="EMBL" id="SPUM01000144">
    <property type="protein sequence ID" value="TFW27937.1"/>
    <property type="molecule type" value="Genomic_DNA"/>
</dbReference>
<evidence type="ECO:0000313" key="3">
    <source>
        <dbReference type="EMBL" id="TFW27937.1"/>
    </source>
</evidence>
<feature type="region of interest" description="Disordered" evidence="1">
    <location>
        <begin position="69"/>
        <end position="112"/>
    </location>
</feature>
<sequence>MDILKSNVIVGVSAALAATVLVPVLLPVVVTVGRPVAKSLLKGGLMLYEKGREAVAVAGESVEDMMAEIRAEQAGQGAPAPEGQAAAGTVAPHAQPDQADRGPRPRPGMAAI</sequence>
<evidence type="ECO:0000313" key="4">
    <source>
        <dbReference type="Proteomes" id="UP000297258"/>
    </source>
</evidence>